<dbReference type="EMBL" id="ML976664">
    <property type="protein sequence ID" value="KAF1977234.1"/>
    <property type="molecule type" value="Genomic_DNA"/>
</dbReference>
<accession>A0A6A5VJ38</accession>
<protein>
    <submittedName>
        <fullName evidence="1">Uncharacterized protein</fullName>
    </submittedName>
</protein>
<reference evidence="1" key="1">
    <citation type="journal article" date="2020" name="Stud. Mycol.">
        <title>101 Dothideomycetes genomes: a test case for predicting lifestyles and emergence of pathogens.</title>
        <authorList>
            <person name="Haridas S."/>
            <person name="Albert R."/>
            <person name="Binder M."/>
            <person name="Bloem J."/>
            <person name="Labutti K."/>
            <person name="Salamov A."/>
            <person name="Andreopoulos B."/>
            <person name="Baker S."/>
            <person name="Barry K."/>
            <person name="Bills G."/>
            <person name="Bluhm B."/>
            <person name="Cannon C."/>
            <person name="Castanera R."/>
            <person name="Culley D."/>
            <person name="Daum C."/>
            <person name="Ezra D."/>
            <person name="Gonzalez J."/>
            <person name="Henrissat B."/>
            <person name="Kuo A."/>
            <person name="Liang C."/>
            <person name="Lipzen A."/>
            <person name="Lutzoni F."/>
            <person name="Magnuson J."/>
            <person name="Mondo S."/>
            <person name="Nolan M."/>
            <person name="Ohm R."/>
            <person name="Pangilinan J."/>
            <person name="Park H.-J."/>
            <person name="Ramirez L."/>
            <person name="Alfaro M."/>
            <person name="Sun H."/>
            <person name="Tritt A."/>
            <person name="Yoshinaga Y."/>
            <person name="Zwiers L.-H."/>
            <person name="Turgeon B."/>
            <person name="Goodwin S."/>
            <person name="Spatafora J."/>
            <person name="Crous P."/>
            <person name="Grigoriev I."/>
        </authorList>
    </citation>
    <scope>NUCLEOTIDE SEQUENCE</scope>
    <source>
        <strain evidence="1">CBS 107.79</strain>
    </source>
</reference>
<organism evidence="1 2">
    <name type="scientific">Bimuria novae-zelandiae CBS 107.79</name>
    <dbReference type="NCBI Taxonomy" id="1447943"/>
    <lineage>
        <taxon>Eukaryota</taxon>
        <taxon>Fungi</taxon>
        <taxon>Dikarya</taxon>
        <taxon>Ascomycota</taxon>
        <taxon>Pezizomycotina</taxon>
        <taxon>Dothideomycetes</taxon>
        <taxon>Pleosporomycetidae</taxon>
        <taxon>Pleosporales</taxon>
        <taxon>Massarineae</taxon>
        <taxon>Didymosphaeriaceae</taxon>
        <taxon>Bimuria</taxon>
    </lineage>
</organism>
<proteinExistence type="predicted"/>
<evidence type="ECO:0000313" key="2">
    <source>
        <dbReference type="Proteomes" id="UP000800036"/>
    </source>
</evidence>
<dbReference type="Proteomes" id="UP000800036">
    <property type="component" value="Unassembled WGS sequence"/>
</dbReference>
<keyword evidence="2" id="KW-1185">Reference proteome</keyword>
<name>A0A6A5VJ38_9PLEO</name>
<dbReference type="AlphaFoldDB" id="A0A6A5VJ38"/>
<evidence type="ECO:0000313" key="1">
    <source>
        <dbReference type="EMBL" id="KAF1977234.1"/>
    </source>
</evidence>
<gene>
    <name evidence="1" type="ORF">BU23DRAFT_662852</name>
</gene>
<sequence>MVDVMAILTDLSCPRVNSYLPARLGCSPTVIPSLSTIWDVYDNAPSYDGHVKDNARQFLLNYFIAPTANLPISKNMNDKNVLYLPEEFVTDLVQNLGDAVDFEDAAHIAAVYKLWDETESQYRKTRRIRRRVLSPSMMATSRSLAQPQADALVDAYNAILVKLEEKIQELRDQLG</sequence>